<feature type="compositionally biased region" description="Polar residues" evidence="3">
    <location>
        <begin position="124"/>
        <end position="133"/>
    </location>
</feature>
<dbReference type="InterPro" id="IPR036869">
    <property type="entry name" value="J_dom_sf"/>
</dbReference>
<dbReference type="Pfam" id="PF03564">
    <property type="entry name" value="DUF1759"/>
    <property type="match status" value="1"/>
</dbReference>
<dbReference type="PROSITE" id="PS50158">
    <property type="entry name" value="ZF_CCHC"/>
    <property type="match status" value="1"/>
</dbReference>
<proteinExistence type="predicted"/>
<dbReference type="SMART" id="SM00343">
    <property type="entry name" value="ZnF_C2HC"/>
    <property type="match status" value="2"/>
</dbReference>
<evidence type="ECO:0000313" key="7">
    <source>
        <dbReference type="Proteomes" id="UP000005207"/>
    </source>
</evidence>
<feature type="domain" description="CCHC-type" evidence="5">
    <location>
        <begin position="678"/>
        <end position="693"/>
    </location>
</feature>
<dbReference type="Proteomes" id="UP000005207">
    <property type="component" value="Linkage group LG4"/>
</dbReference>
<feature type="domain" description="J" evidence="4">
    <location>
        <begin position="1049"/>
        <end position="1116"/>
    </location>
</feature>
<keyword evidence="1" id="KW-0479">Metal-binding</keyword>
<feature type="coiled-coil region" evidence="2">
    <location>
        <begin position="221"/>
        <end position="248"/>
    </location>
</feature>
<dbReference type="InParanoid" id="A0A669F1R3"/>
<dbReference type="PANTHER" id="PTHR47331">
    <property type="entry name" value="PHD-TYPE DOMAIN-CONTAINING PROTEIN"/>
    <property type="match status" value="1"/>
</dbReference>
<dbReference type="InterPro" id="IPR001623">
    <property type="entry name" value="DnaJ_domain"/>
</dbReference>
<dbReference type="InterPro" id="IPR036397">
    <property type="entry name" value="RNaseH_sf"/>
</dbReference>
<protein>
    <recommendedName>
        <fullName evidence="8">CCHC-type domain-containing protein</fullName>
    </recommendedName>
</protein>
<dbReference type="GO" id="GO:0003676">
    <property type="term" value="F:nucleic acid binding"/>
    <property type="evidence" value="ECO:0007669"/>
    <property type="project" value="InterPro"/>
</dbReference>
<dbReference type="Ensembl" id="ENSONIT00000091465.1">
    <property type="protein sequence ID" value="ENSONIP00000079365.1"/>
    <property type="gene ID" value="ENSONIG00000035551.1"/>
</dbReference>
<evidence type="ECO:0000256" key="1">
    <source>
        <dbReference type="PROSITE-ProRule" id="PRU00047"/>
    </source>
</evidence>
<dbReference type="Gene3D" id="3.30.420.10">
    <property type="entry name" value="Ribonuclease H-like superfamily/Ribonuclease H"/>
    <property type="match status" value="1"/>
</dbReference>
<evidence type="ECO:0000256" key="3">
    <source>
        <dbReference type="SAM" id="MobiDB-lite"/>
    </source>
</evidence>
<keyword evidence="7" id="KW-1185">Reference proteome</keyword>
<name>A0A669F1R3_ORENI</name>
<reference evidence="6" key="3">
    <citation type="submission" date="2025-09" db="UniProtKB">
        <authorList>
            <consortium name="Ensembl"/>
        </authorList>
    </citation>
    <scope>IDENTIFICATION</scope>
</reference>
<reference evidence="7" key="1">
    <citation type="submission" date="2012-01" db="EMBL/GenBank/DDBJ databases">
        <title>The Genome Sequence of Oreochromis niloticus (Nile Tilapia).</title>
        <authorList>
            <consortium name="Broad Institute Genome Assembly Team"/>
            <consortium name="Broad Institute Sequencing Platform"/>
            <person name="Di Palma F."/>
            <person name="Johnson J."/>
            <person name="Lander E.S."/>
            <person name="Lindblad-Toh K."/>
        </authorList>
    </citation>
    <scope>NUCLEOTIDE SEQUENCE [LARGE SCALE GENOMIC DNA]</scope>
</reference>
<dbReference type="InterPro" id="IPR040676">
    <property type="entry name" value="DUF5641"/>
</dbReference>
<dbReference type="GeneTree" id="ENSGT00940000163040"/>
<dbReference type="PANTHER" id="PTHR47331:SF3">
    <property type="match status" value="1"/>
</dbReference>
<dbReference type="InterPro" id="IPR001878">
    <property type="entry name" value="Znf_CCHC"/>
</dbReference>
<keyword evidence="1" id="KW-0863">Zinc-finger</keyword>
<evidence type="ECO:0000259" key="5">
    <source>
        <dbReference type="PROSITE" id="PS50158"/>
    </source>
</evidence>
<evidence type="ECO:0000256" key="2">
    <source>
        <dbReference type="SAM" id="Coils"/>
    </source>
</evidence>
<keyword evidence="2" id="KW-0175">Coiled coil</keyword>
<dbReference type="Pfam" id="PF00226">
    <property type="entry name" value="DnaJ"/>
    <property type="match status" value="1"/>
</dbReference>
<accession>A0A669F1R3</accession>
<feature type="region of interest" description="Disordered" evidence="3">
    <location>
        <begin position="721"/>
        <end position="742"/>
    </location>
</feature>
<feature type="region of interest" description="Disordered" evidence="3">
    <location>
        <begin position="124"/>
        <end position="197"/>
    </location>
</feature>
<dbReference type="PRINTS" id="PR00625">
    <property type="entry name" value="JDOMAIN"/>
</dbReference>
<dbReference type="PROSITE" id="PS50076">
    <property type="entry name" value="DNAJ_2"/>
    <property type="match status" value="1"/>
</dbReference>
<dbReference type="GO" id="GO:0008270">
    <property type="term" value="F:zinc ion binding"/>
    <property type="evidence" value="ECO:0007669"/>
    <property type="project" value="UniProtKB-KW"/>
</dbReference>
<dbReference type="CDD" id="cd06257">
    <property type="entry name" value="DnaJ"/>
    <property type="match status" value="1"/>
</dbReference>
<dbReference type="Gene3D" id="1.10.287.110">
    <property type="entry name" value="DnaJ domain"/>
    <property type="match status" value="1"/>
</dbReference>
<feature type="compositionally biased region" description="Polar residues" evidence="3">
    <location>
        <begin position="177"/>
        <end position="186"/>
    </location>
</feature>
<evidence type="ECO:0008006" key="8">
    <source>
        <dbReference type="Google" id="ProtNLM"/>
    </source>
</evidence>
<feature type="coiled-coil region" evidence="2">
    <location>
        <begin position="16"/>
        <end position="74"/>
    </location>
</feature>
<dbReference type="InterPro" id="IPR005312">
    <property type="entry name" value="DUF1759"/>
</dbReference>
<keyword evidence="1" id="KW-0862">Zinc</keyword>
<dbReference type="SUPFAM" id="SSF46565">
    <property type="entry name" value="Chaperone J-domain"/>
    <property type="match status" value="1"/>
</dbReference>
<dbReference type="OMA" id="NTRICEN"/>
<sequence>METHQLIQCVDEDGKKRQLKPTAKALENQIERLQTERHTKINKIKKVIKVIKELKQSEDNISTVQAQLENLSVLLNEATCLHETLLPLLPQEEQEKQTAWFISVRAHNTEFVEEIKKWLHDAKGNSQSKNQVSELDLPQLNPPGVDSSDVLPAGNGSGASRHAGNVGKGAAIDDVNPSDSISNVGNRSCRKSKSSVSGSMVSSALSARIMAEADMAALLVRQRLLKEKHALEEQEIQLKKRKELLDLETEIAASAAKVNVLKASEMSRVSSAVNGKSDGMNSYLEREQGRLGVLNPNAPTFKPVLPERIYQGVDVSDHQAQVLDVRPKVKSTFQPKVISLEQSETKPQVFPGVVSTTRMMSQSHAQSKHLTHTVQGSEGHDHLVTILKKQNEITTLLAEQQSLFLLPRRDIQFFDGDPLQYQTFMRAFEHMVESQAHSAKDCLYFLEQYTRGHPREMVRSCQYMPVEYGYAKAKSLLQENFGNSLKIAAAYIERVSKWPLIKSDDVKALQEYGFLLRQCCNAMGDVESLHELDVSANMQAVIKKLPYKLRDKWRNVACDLQERFQRKVGFSDVEFVEKQVKIASDPLFGDIQDPPTAIRKEARNVKSEFYPKAKKSSFATTVAKVEGKIEPALRRESGSVVTKVCLFCGAGHMLDFCPSFERKLHCERLSFLKENGVCFGCLRIGHRSKDCRKHLLCKVCNQKHPTLLHIHSKQRESVSVQTIGGGEPPDEGPSFAVQSSGVTGAGEQNSALSIIPVRVKSKKGNQSLITYAFLDPGSSASFCTEGLMNRLNLSGRKTGILLRTMGQEKMVSSYVVSDLKVAGLGLDHYCDLPDLFTQKSMPVHQCNIPQQEDLDRWPHLRHIKILEINSGVDLLIGTNAPKALEPWEVVRSQYGGPYAVKTMLGWTVNGPLREDRKTDIFDVTVNRISVARLDELWERQMKADFPECIQDEQFALSREDQQFMKSVMDSAKLVDGHYTIGLPFRRNQVKMPNNKVVVEQRTMSLKRMLIKDDSWLTGPKFLAEPEIKWPVKLDFGKISSNDPEIKMAILVHAVDANEHKSASIRDIKRAYRKLALQLHPDRKQDDPQALHKFTDLGAAYEVLSDKEKRKPYDMYGEHGLKEGHHSSHSNIFSSFFGDFGFMFGGNRQQQDRNIPRGNDIILDLEVPLEEVCSGNFVGGERELKEAVEGWNQIQTHEMLLQKGIKWIFNPPAGSHHGGVWERLIRSVRKVLNSILKVQNLDDEGLCTVLCEAEAIVNSRPITKASTDPNDLEALTPNHLLLLKTKPLMPPVVFQKGDVYGRRRWRQVQYMSDLFWKRWVKEYLPQLQERQKWQRIGRNFIPGDVVIVVDDSAPRNSWVTGRVVEAISDGKGLVRRIRVKTKTGCLDRPITKVCLLQEAEES</sequence>
<dbReference type="SMART" id="SM00271">
    <property type="entry name" value="DnaJ"/>
    <property type="match status" value="1"/>
</dbReference>
<organism evidence="6 7">
    <name type="scientific">Oreochromis niloticus</name>
    <name type="common">Nile tilapia</name>
    <name type="synonym">Tilapia nilotica</name>
    <dbReference type="NCBI Taxonomy" id="8128"/>
    <lineage>
        <taxon>Eukaryota</taxon>
        <taxon>Metazoa</taxon>
        <taxon>Chordata</taxon>
        <taxon>Craniata</taxon>
        <taxon>Vertebrata</taxon>
        <taxon>Euteleostomi</taxon>
        <taxon>Actinopterygii</taxon>
        <taxon>Neopterygii</taxon>
        <taxon>Teleostei</taxon>
        <taxon>Neoteleostei</taxon>
        <taxon>Acanthomorphata</taxon>
        <taxon>Ovalentaria</taxon>
        <taxon>Cichlomorphae</taxon>
        <taxon>Cichliformes</taxon>
        <taxon>Cichlidae</taxon>
        <taxon>African cichlids</taxon>
        <taxon>Pseudocrenilabrinae</taxon>
        <taxon>Oreochromini</taxon>
        <taxon>Oreochromis</taxon>
    </lineage>
</organism>
<evidence type="ECO:0000313" key="6">
    <source>
        <dbReference type="Ensembl" id="ENSONIP00000079365.1"/>
    </source>
</evidence>
<dbReference type="Pfam" id="PF18701">
    <property type="entry name" value="DUF5641"/>
    <property type="match status" value="1"/>
</dbReference>
<evidence type="ECO:0000259" key="4">
    <source>
        <dbReference type="PROSITE" id="PS50076"/>
    </source>
</evidence>
<reference evidence="6" key="2">
    <citation type="submission" date="2025-08" db="UniProtKB">
        <authorList>
            <consortium name="Ensembl"/>
        </authorList>
    </citation>
    <scope>IDENTIFICATION</scope>
</reference>